<evidence type="ECO:0000256" key="3">
    <source>
        <dbReference type="ARBA" id="ARBA00022630"/>
    </source>
</evidence>
<evidence type="ECO:0000256" key="8">
    <source>
        <dbReference type="PIRNR" id="PIRNR000232"/>
    </source>
</evidence>
<dbReference type="EMBL" id="JBHUMR010000014">
    <property type="protein sequence ID" value="MFD2618290.1"/>
    <property type="molecule type" value="Genomic_DNA"/>
</dbReference>
<gene>
    <name evidence="10" type="ORF">ACFSTF_13320</name>
</gene>
<dbReference type="CDD" id="cd02135">
    <property type="entry name" value="YdjA-like"/>
    <property type="match status" value="1"/>
</dbReference>
<dbReference type="InterPro" id="IPR026021">
    <property type="entry name" value="YdjA-like"/>
</dbReference>
<keyword evidence="11" id="KW-1185">Reference proteome</keyword>
<comment type="similarity">
    <text evidence="2 8">Belongs to the nitroreductase family.</text>
</comment>
<reference evidence="11" key="1">
    <citation type="journal article" date="2019" name="Int. J. Syst. Evol. Microbiol.">
        <title>The Global Catalogue of Microorganisms (GCM) 10K type strain sequencing project: providing services to taxonomists for standard genome sequencing and annotation.</title>
        <authorList>
            <consortium name="The Broad Institute Genomics Platform"/>
            <consortium name="The Broad Institute Genome Sequencing Center for Infectious Disease"/>
            <person name="Wu L."/>
            <person name="Ma J."/>
        </authorList>
    </citation>
    <scope>NUCLEOTIDE SEQUENCE [LARGE SCALE GENOMIC DNA]</scope>
    <source>
        <strain evidence="11">TISTR 2241</strain>
    </source>
</reference>
<dbReference type="PANTHER" id="PTHR43821:SF1">
    <property type="entry name" value="NAD(P)H NITROREDUCTASE YDJA-RELATED"/>
    <property type="match status" value="1"/>
</dbReference>
<evidence type="ECO:0000256" key="2">
    <source>
        <dbReference type="ARBA" id="ARBA00007118"/>
    </source>
</evidence>
<evidence type="ECO:0000256" key="6">
    <source>
        <dbReference type="ARBA" id="ARBA00023002"/>
    </source>
</evidence>
<organism evidence="10 11">
    <name type="scientific">Terrilactibacillus laevilacticus</name>
    <dbReference type="NCBI Taxonomy" id="1380157"/>
    <lineage>
        <taxon>Bacteria</taxon>
        <taxon>Bacillati</taxon>
        <taxon>Bacillota</taxon>
        <taxon>Bacilli</taxon>
        <taxon>Bacillales</taxon>
        <taxon>Bacillaceae</taxon>
        <taxon>Terrilactibacillus</taxon>
    </lineage>
</organism>
<evidence type="ECO:0000256" key="4">
    <source>
        <dbReference type="ARBA" id="ARBA00022643"/>
    </source>
</evidence>
<dbReference type="RefSeq" id="WP_141189941.1">
    <property type="nucleotide sequence ID" value="NZ_JBHUMR010000014.1"/>
</dbReference>
<evidence type="ECO:0000256" key="7">
    <source>
        <dbReference type="ARBA" id="ARBA00023027"/>
    </source>
</evidence>
<dbReference type="EC" id="1.-.-.-" evidence="8"/>
<dbReference type="InterPro" id="IPR052530">
    <property type="entry name" value="NAD(P)H_nitroreductase"/>
</dbReference>
<keyword evidence="3 8" id="KW-0285">Flavoprotein</keyword>
<comment type="cofactor">
    <cofactor evidence="1 8">
        <name>FMN</name>
        <dbReference type="ChEBI" id="CHEBI:58210"/>
    </cofactor>
</comment>
<name>A0ABW5PTM0_9BACI</name>
<dbReference type="PANTHER" id="PTHR43821">
    <property type="entry name" value="NAD(P)H NITROREDUCTASE YDJA-RELATED"/>
    <property type="match status" value="1"/>
</dbReference>
<dbReference type="Gene3D" id="3.40.109.10">
    <property type="entry name" value="NADH Oxidase"/>
    <property type="match status" value="1"/>
</dbReference>
<keyword evidence="6 8" id="KW-0560">Oxidoreductase</keyword>
<dbReference type="SUPFAM" id="SSF55469">
    <property type="entry name" value="FMN-dependent nitroreductase-like"/>
    <property type="match status" value="1"/>
</dbReference>
<evidence type="ECO:0000313" key="10">
    <source>
        <dbReference type="EMBL" id="MFD2618290.1"/>
    </source>
</evidence>
<dbReference type="InterPro" id="IPR000415">
    <property type="entry name" value="Nitroreductase-like"/>
</dbReference>
<accession>A0ABW5PTM0</accession>
<keyword evidence="5 8" id="KW-0521">NADP</keyword>
<evidence type="ECO:0000256" key="1">
    <source>
        <dbReference type="ARBA" id="ARBA00001917"/>
    </source>
</evidence>
<evidence type="ECO:0000256" key="5">
    <source>
        <dbReference type="ARBA" id="ARBA00022857"/>
    </source>
</evidence>
<dbReference type="Proteomes" id="UP001597458">
    <property type="component" value="Unassembled WGS sequence"/>
</dbReference>
<evidence type="ECO:0000313" key="11">
    <source>
        <dbReference type="Proteomes" id="UP001597458"/>
    </source>
</evidence>
<dbReference type="Pfam" id="PF00881">
    <property type="entry name" value="Nitroreductase"/>
    <property type="match status" value="1"/>
</dbReference>
<proteinExistence type="inferred from homology"/>
<dbReference type="InterPro" id="IPR029479">
    <property type="entry name" value="Nitroreductase"/>
</dbReference>
<feature type="domain" description="Nitroreductase" evidence="9">
    <location>
        <begin position="7"/>
        <end position="170"/>
    </location>
</feature>
<sequence length="194" mass="21741">MDIFEAIKTRRSIGKVKQDVIPSKEHIEQILDSARWAPNHFKTEPWRFTVLTGNGRNKLGDVYGKINISNLPENATEEVKTSAYEKGVSKALRAPVVIVIHVEPSGKEKVKEIEEIEATACAVQNMLLTTHALGLGAVWRSGDPAYTDMMNQAFDVEKPGQVLGYLYVGYPLDDMKKSQPDRKSIDEIAKWITE</sequence>
<keyword evidence="7 8" id="KW-0520">NAD</keyword>
<evidence type="ECO:0000259" key="9">
    <source>
        <dbReference type="Pfam" id="PF00881"/>
    </source>
</evidence>
<dbReference type="PIRSF" id="PIRSF000232">
    <property type="entry name" value="YdjA"/>
    <property type="match status" value="1"/>
</dbReference>
<protein>
    <recommendedName>
        <fullName evidence="8">Putative NAD(P)H nitroreductase</fullName>
        <ecNumber evidence="8">1.-.-.-</ecNumber>
    </recommendedName>
</protein>
<keyword evidence="4 8" id="KW-0288">FMN</keyword>
<comment type="caution">
    <text evidence="10">The sequence shown here is derived from an EMBL/GenBank/DDBJ whole genome shotgun (WGS) entry which is preliminary data.</text>
</comment>